<keyword evidence="3" id="KW-0812">Transmembrane</keyword>
<organism evidence="6 7">
    <name type="scientific">Mytilus edulis</name>
    <name type="common">Blue mussel</name>
    <dbReference type="NCBI Taxonomy" id="6550"/>
    <lineage>
        <taxon>Eukaryota</taxon>
        <taxon>Metazoa</taxon>
        <taxon>Spiralia</taxon>
        <taxon>Lophotrochozoa</taxon>
        <taxon>Mollusca</taxon>
        <taxon>Bivalvia</taxon>
        <taxon>Autobranchia</taxon>
        <taxon>Pteriomorphia</taxon>
        <taxon>Mytilida</taxon>
        <taxon>Mytiloidea</taxon>
        <taxon>Mytilidae</taxon>
        <taxon>Mytilinae</taxon>
        <taxon>Mytilus</taxon>
    </lineage>
</organism>
<dbReference type="PANTHER" id="PTHR23282">
    <property type="entry name" value="APICAL ENDOSOMAL GLYCOPROTEIN PRECURSOR"/>
    <property type="match status" value="1"/>
</dbReference>
<dbReference type="PANTHER" id="PTHR23282:SF101">
    <property type="entry name" value="MAM DOMAIN-CONTAINING PROTEIN"/>
    <property type="match status" value="1"/>
</dbReference>
<dbReference type="CDD" id="cd00037">
    <property type="entry name" value="CLECT"/>
    <property type="match status" value="1"/>
</dbReference>
<dbReference type="InterPro" id="IPR018378">
    <property type="entry name" value="C-type_lectin_CS"/>
</dbReference>
<proteinExistence type="predicted"/>
<comment type="caution">
    <text evidence="6">The sequence shown here is derived from an EMBL/GenBank/DDBJ whole genome shotgun (WGS) entry which is preliminary data.</text>
</comment>
<dbReference type="SMART" id="SM00137">
    <property type="entry name" value="MAM"/>
    <property type="match status" value="1"/>
</dbReference>
<dbReference type="Pfam" id="PF00629">
    <property type="entry name" value="MAM"/>
    <property type="match status" value="1"/>
</dbReference>
<dbReference type="SMART" id="SM00034">
    <property type="entry name" value="CLECT"/>
    <property type="match status" value="1"/>
</dbReference>
<dbReference type="PROSITE" id="PS00615">
    <property type="entry name" value="C_TYPE_LECTIN_1"/>
    <property type="match status" value="1"/>
</dbReference>
<feature type="domain" description="C-type lectin" evidence="4">
    <location>
        <begin position="410"/>
        <end position="534"/>
    </location>
</feature>
<dbReference type="Pfam" id="PF00059">
    <property type="entry name" value="Lectin_C"/>
    <property type="match status" value="1"/>
</dbReference>
<dbReference type="AlphaFoldDB" id="A0A8S3UEE3"/>
<dbReference type="SUPFAM" id="SSF56436">
    <property type="entry name" value="C-type lectin-like"/>
    <property type="match status" value="1"/>
</dbReference>
<dbReference type="InterPro" id="IPR013320">
    <property type="entry name" value="ConA-like_dom_sf"/>
</dbReference>
<name>A0A8S3UEE3_MYTED</name>
<dbReference type="GO" id="GO:0016020">
    <property type="term" value="C:membrane"/>
    <property type="evidence" value="ECO:0007669"/>
    <property type="project" value="InterPro"/>
</dbReference>
<feature type="coiled-coil region" evidence="2">
    <location>
        <begin position="156"/>
        <end position="183"/>
    </location>
</feature>
<keyword evidence="3" id="KW-0472">Membrane</keyword>
<dbReference type="InterPro" id="IPR000998">
    <property type="entry name" value="MAM_dom"/>
</dbReference>
<evidence type="ECO:0000256" key="2">
    <source>
        <dbReference type="SAM" id="Coils"/>
    </source>
</evidence>
<evidence type="ECO:0000313" key="6">
    <source>
        <dbReference type="EMBL" id="CAG2240871.1"/>
    </source>
</evidence>
<evidence type="ECO:0000256" key="3">
    <source>
        <dbReference type="SAM" id="Phobius"/>
    </source>
</evidence>
<keyword evidence="1" id="KW-1015">Disulfide bond</keyword>
<keyword evidence="2" id="KW-0175">Coiled coil</keyword>
<dbReference type="EMBL" id="CAJPWZ010002577">
    <property type="protein sequence ID" value="CAG2240871.1"/>
    <property type="molecule type" value="Genomic_DNA"/>
</dbReference>
<dbReference type="OrthoDB" id="441660at2759"/>
<feature type="domain" description="MAM" evidence="5">
    <location>
        <begin position="208"/>
        <end position="390"/>
    </location>
</feature>
<keyword evidence="3" id="KW-1133">Transmembrane helix</keyword>
<dbReference type="SUPFAM" id="SSF49899">
    <property type="entry name" value="Concanavalin A-like lectins/glucanases"/>
    <property type="match status" value="1"/>
</dbReference>
<sequence length="538" mass="60773">MSNSTEEFSLEERTSLLGLVIFGILSVIIIVVIATCKFGCQEQPYKRRISPVAQASKGNLFNVESCQGVNINPEPNVRDLSGACTCNDVTKASVDLNNLQTRVDKLHKSMTDFKNQLNNVSPKTNSYQGQPDGENQKYLDILDKLHTKEDILNRTNEEVTRILQTASTEIKGLREKLKNTTGELATCQVSMGGTQTSQKAPVADFTTFYCSFQQTDLCRFTQDRDDNTDWTRQSSSISTQSGPKTDHSYGNGYGYYMALKTINTPKSSAGKTISRLTSPTFKPASNYCLRFWYTMFGKDVDTLNVYAKVNGGRGYPIYTRTGNVDPYWHFAQIDIGPEYTKSSFQITFEGSYHAYKVHHYTNSHYTYIYYNDDGNIAIDDFYIYNTTCNSLPAVPADSLLRRVGNETTYYTFHKTPATWYDAQVTCRKENPRSSLAAIQSASEQLFLVNFINSNLELTIAGQNGFYLNGNDVDSENNFKWTNTGYPEIVNYTNFHQGQPNNVGNIQDCLLMEYPADNYKWGDVSCTEKHPFICETMMP</sequence>
<evidence type="ECO:0000313" key="7">
    <source>
        <dbReference type="Proteomes" id="UP000683360"/>
    </source>
</evidence>
<protein>
    <submittedName>
        <fullName evidence="6">Uncharacterized protein</fullName>
    </submittedName>
</protein>
<gene>
    <name evidence="6" type="ORF">MEDL_53138</name>
</gene>
<feature type="transmembrane region" description="Helical" evidence="3">
    <location>
        <begin position="16"/>
        <end position="40"/>
    </location>
</feature>
<accession>A0A8S3UEE3</accession>
<dbReference type="Proteomes" id="UP000683360">
    <property type="component" value="Unassembled WGS sequence"/>
</dbReference>
<dbReference type="InterPro" id="IPR001304">
    <property type="entry name" value="C-type_lectin-like"/>
</dbReference>
<dbReference type="CDD" id="cd06263">
    <property type="entry name" value="MAM"/>
    <property type="match status" value="1"/>
</dbReference>
<dbReference type="Gene3D" id="3.10.100.10">
    <property type="entry name" value="Mannose-Binding Protein A, subunit A"/>
    <property type="match status" value="1"/>
</dbReference>
<dbReference type="InterPro" id="IPR016187">
    <property type="entry name" value="CTDL_fold"/>
</dbReference>
<evidence type="ECO:0000259" key="5">
    <source>
        <dbReference type="PROSITE" id="PS50060"/>
    </source>
</evidence>
<dbReference type="InterPro" id="IPR016186">
    <property type="entry name" value="C-type_lectin-like/link_sf"/>
</dbReference>
<keyword evidence="7" id="KW-1185">Reference proteome</keyword>
<dbReference type="InterPro" id="IPR051560">
    <property type="entry name" value="MAM_domain-containing"/>
</dbReference>
<dbReference type="PROSITE" id="PS50060">
    <property type="entry name" value="MAM_2"/>
    <property type="match status" value="1"/>
</dbReference>
<evidence type="ECO:0000259" key="4">
    <source>
        <dbReference type="PROSITE" id="PS50041"/>
    </source>
</evidence>
<dbReference type="PROSITE" id="PS50041">
    <property type="entry name" value="C_TYPE_LECTIN_2"/>
    <property type="match status" value="1"/>
</dbReference>
<evidence type="ECO:0000256" key="1">
    <source>
        <dbReference type="ARBA" id="ARBA00023157"/>
    </source>
</evidence>
<reference evidence="6" key="1">
    <citation type="submission" date="2021-03" db="EMBL/GenBank/DDBJ databases">
        <authorList>
            <person name="Bekaert M."/>
        </authorList>
    </citation>
    <scope>NUCLEOTIDE SEQUENCE</scope>
</reference>
<dbReference type="Gene3D" id="2.60.120.200">
    <property type="match status" value="1"/>
</dbReference>